<keyword evidence="7" id="KW-1185">Reference proteome</keyword>
<dbReference type="RefSeq" id="WP_270024880.1">
    <property type="nucleotide sequence ID" value="NZ_JAPDDP010000014.1"/>
</dbReference>
<dbReference type="EMBL" id="JAPDDP010000014">
    <property type="protein sequence ID" value="MDA0180565.1"/>
    <property type="molecule type" value="Genomic_DNA"/>
</dbReference>
<dbReference type="PANTHER" id="PTHR47245:SF1">
    <property type="entry name" value="FOLDASE PROTEIN PRSA"/>
    <property type="match status" value="1"/>
</dbReference>
<evidence type="ECO:0000256" key="4">
    <source>
        <dbReference type="ARBA" id="ARBA00023110"/>
    </source>
</evidence>
<keyword evidence="4" id="KW-0697">Rotamase</keyword>
<dbReference type="InterPro" id="IPR027304">
    <property type="entry name" value="Trigger_fact/SurA_dom_sf"/>
</dbReference>
<reference evidence="6" key="1">
    <citation type="submission" date="2022-10" db="EMBL/GenBank/DDBJ databases">
        <title>The WGS of Solirubrobacter phytolaccae KCTC 29190.</title>
        <authorList>
            <person name="Jiang Z."/>
        </authorList>
    </citation>
    <scope>NUCLEOTIDE SEQUENCE</scope>
    <source>
        <strain evidence="6">KCTC 29190</strain>
    </source>
</reference>
<name>A0A9X3N649_9ACTN</name>
<dbReference type="Gene3D" id="1.10.4030.10">
    <property type="entry name" value="Porin chaperone SurA, peptide-binding domain"/>
    <property type="match status" value="1"/>
</dbReference>
<dbReference type="PANTHER" id="PTHR47245">
    <property type="entry name" value="PEPTIDYLPROLYL ISOMERASE"/>
    <property type="match status" value="1"/>
</dbReference>
<evidence type="ECO:0000313" key="6">
    <source>
        <dbReference type="EMBL" id="MDA0180565.1"/>
    </source>
</evidence>
<keyword evidence="5" id="KW-0413">Isomerase</keyword>
<proteinExistence type="predicted"/>
<accession>A0A9X3N649</accession>
<gene>
    <name evidence="6" type="ORF">OJ997_09695</name>
</gene>
<dbReference type="AlphaFoldDB" id="A0A9X3N649"/>
<evidence type="ECO:0000256" key="5">
    <source>
        <dbReference type="ARBA" id="ARBA00023235"/>
    </source>
</evidence>
<dbReference type="InterPro" id="IPR050245">
    <property type="entry name" value="PrsA_foldase"/>
</dbReference>
<evidence type="ECO:0000256" key="2">
    <source>
        <dbReference type="ARBA" id="ARBA00013194"/>
    </source>
</evidence>
<comment type="caution">
    <text evidence="6">The sequence shown here is derived from an EMBL/GenBank/DDBJ whole genome shotgun (WGS) entry which is preliminary data.</text>
</comment>
<dbReference type="SUPFAM" id="SSF109998">
    <property type="entry name" value="Triger factor/SurA peptide-binding domain-like"/>
    <property type="match status" value="1"/>
</dbReference>
<comment type="catalytic activity">
    <reaction evidence="1">
        <text>[protein]-peptidylproline (omega=180) = [protein]-peptidylproline (omega=0)</text>
        <dbReference type="Rhea" id="RHEA:16237"/>
        <dbReference type="Rhea" id="RHEA-COMP:10747"/>
        <dbReference type="Rhea" id="RHEA-COMP:10748"/>
        <dbReference type="ChEBI" id="CHEBI:83833"/>
        <dbReference type="ChEBI" id="CHEBI:83834"/>
        <dbReference type="EC" id="5.2.1.8"/>
    </reaction>
</comment>
<dbReference type="EC" id="5.2.1.8" evidence="2"/>
<keyword evidence="3" id="KW-0732">Signal</keyword>
<evidence type="ECO:0000256" key="3">
    <source>
        <dbReference type="ARBA" id="ARBA00022729"/>
    </source>
</evidence>
<dbReference type="Proteomes" id="UP001147653">
    <property type="component" value="Unassembled WGS sequence"/>
</dbReference>
<organism evidence="6 7">
    <name type="scientific">Solirubrobacter phytolaccae</name>
    <dbReference type="NCBI Taxonomy" id="1404360"/>
    <lineage>
        <taxon>Bacteria</taxon>
        <taxon>Bacillati</taxon>
        <taxon>Actinomycetota</taxon>
        <taxon>Thermoleophilia</taxon>
        <taxon>Solirubrobacterales</taxon>
        <taxon>Solirubrobacteraceae</taxon>
        <taxon>Solirubrobacter</taxon>
    </lineage>
</organism>
<dbReference type="GO" id="GO:0003755">
    <property type="term" value="F:peptidyl-prolyl cis-trans isomerase activity"/>
    <property type="evidence" value="ECO:0007669"/>
    <property type="project" value="UniProtKB-KW"/>
</dbReference>
<protein>
    <recommendedName>
        <fullName evidence="2">peptidylprolyl isomerase</fullName>
        <ecNumber evidence="2">5.2.1.8</ecNumber>
    </recommendedName>
</protein>
<sequence>MIKFAVLAVAATVAAPGYSASVQDADVDRLTKAGNERALVFQTLVEETWVGGEARERGIVVTDADVNESINEGRTKKQLSSYLRRNGLTLNLLRRRARASIELIEIRNQITEPAAKSVTPDQVKAYVDANPLTTEPTRTVRIVRARSRAEAKRVLARVRAGTTLKALGAETGEVTNTSEDRVFKAIFRAPLNRTIRYGTYVFKVIKETPGKPLPRAQQEAQAWERLSTEAQARALEVFLAQFTEKWRARTSCAPAYAAHPSCPKAPTGVPAP</sequence>
<evidence type="ECO:0000313" key="7">
    <source>
        <dbReference type="Proteomes" id="UP001147653"/>
    </source>
</evidence>
<evidence type="ECO:0000256" key="1">
    <source>
        <dbReference type="ARBA" id="ARBA00000971"/>
    </source>
</evidence>